<sequence length="737" mass="85053">MWEEVVEGLPTKISFYESHLSFEGYGDVYNVYLRSKYSLNDEFTTKLTVQCRMVEGHIEVLNKVTRVHLFFSNDGVVSNNDSLQTTDKSNTSSERKYLWVIAVVIVVVMVLAVWILLVVFKGFTNKKRKRRAGTGVEEGLELLPPQGKRKLFVANLKETYKNQYDAIQPIPYIRERLFCVGKVFVEGGFEFLHQSVGQKGHEIWEHLKSYHDIFQNDHLKSSRRILEGEPGYGKSTLALQMAYEWCESIPESPMQTVGILIFLRMRQLEGVSSIYKAIKRFLLAKDTRLDESDIEDILSNTSSVLFILDGFDEFPGSIDECESHFDYIIRNEMFQKFDVILTTRSSCLPNNYAPSSKRIRLTGFDDRARNDYIRKAVVGHDTGVDNTEVVDGIKTRLEENPVLNDLCQVPLLFVMFAHMTYEKEEFQKFNSVTSFFKHMIASFHSHMKNKMKDRNVRKWNVNEVNHQKLDEIAFEGLTSTYQKTTWNKEELSIRTGEKFYRQYRDLGILVEEDVLDIGGKSGVDFTYKKKTRFYHKLFCEWYAAHHLADILGNHGKETNNKKPNKVLNAEETKKLLESLNPFDLQYVFRFACGLNNDAAGIIIQYLQRTEEFEKFAVLCILERDDKTENIVESVRDLCSSTINITGNDSLLLQRSSIQLLEIAAANGIIVSRVCLTNSFKSVNVPAGRLHLTSELYLPALSTIKEILIRERARTMTEEEIETLLKFATKCKRLKTIM</sequence>
<reference evidence="3" key="1">
    <citation type="submission" date="2021-10" db="EMBL/GenBank/DDBJ databases">
        <title>Tropical sea cucumber genome reveals ecological adaptation and Cuvierian tubules defense mechanism.</title>
        <authorList>
            <person name="Chen T."/>
        </authorList>
    </citation>
    <scope>NUCLEOTIDE SEQUENCE</scope>
    <source>
        <strain evidence="3">Nanhai2018</strain>
        <tissue evidence="3">Muscle</tissue>
    </source>
</reference>
<dbReference type="OrthoDB" id="427518at2759"/>
<evidence type="ECO:0000313" key="4">
    <source>
        <dbReference type="Proteomes" id="UP001152320"/>
    </source>
</evidence>
<name>A0A9Q1CPP5_HOLLE</name>
<keyword evidence="1" id="KW-1133">Transmembrane helix</keyword>
<dbReference type="PANTHER" id="PTHR46312">
    <property type="entry name" value="NACHT DOMAIN-CONTAINING PROTEIN"/>
    <property type="match status" value="1"/>
</dbReference>
<organism evidence="3 4">
    <name type="scientific">Holothuria leucospilota</name>
    <name type="common">Black long sea cucumber</name>
    <name type="synonym">Mertensiothuria leucospilota</name>
    <dbReference type="NCBI Taxonomy" id="206669"/>
    <lineage>
        <taxon>Eukaryota</taxon>
        <taxon>Metazoa</taxon>
        <taxon>Echinodermata</taxon>
        <taxon>Eleutherozoa</taxon>
        <taxon>Echinozoa</taxon>
        <taxon>Holothuroidea</taxon>
        <taxon>Aspidochirotacea</taxon>
        <taxon>Aspidochirotida</taxon>
        <taxon>Holothuriidae</taxon>
        <taxon>Holothuria</taxon>
    </lineage>
</organism>
<evidence type="ECO:0000259" key="2">
    <source>
        <dbReference type="PROSITE" id="PS50837"/>
    </source>
</evidence>
<evidence type="ECO:0000313" key="3">
    <source>
        <dbReference type="EMBL" id="KAJ8048593.1"/>
    </source>
</evidence>
<evidence type="ECO:0000256" key="1">
    <source>
        <dbReference type="SAM" id="Phobius"/>
    </source>
</evidence>
<dbReference type="AlphaFoldDB" id="A0A9Q1CPP5"/>
<proteinExistence type="predicted"/>
<dbReference type="PROSITE" id="PS50837">
    <property type="entry name" value="NACHT"/>
    <property type="match status" value="1"/>
</dbReference>
<dbReference type="PANTHER" id="PTHR46312:SF2">
    <property type="entry name" value="NUCLEOTIDE-BINDING OLIGOMERIZATION DOMAIN-CONTAINING PROTEIN 2-LIKE"/>
    <property type="match status" value="1"/>
</dbReference>
<keyword evidence="4" id="KW-1185">Reference proteome</keyword>
<dbReference type="Pfam" id="PF05729">
    <property type="entry name" value="NACHT"/>
    <property type="match status" value="1"/>
</dbReference>
<feature type="domain" description="NACHT" evidence="2">
    <location>
        <begin position="222"/>
        <end position="346"/>
    </location>
</feature>
<comment type="caution">
    <text evidence="3">The sequence shown here is derived from an EMBL/GenBank/DDBJ whole genome shotgun (WGS) entry which is preliminary data.</text>
</comment>
<dbReference type="InterPro" id="IPR007111">
    <property type="entry name" value="NACHT_NTPase"/>
</dbReference>
<dbReference type="SUPFAM" id="SSF52540">
    <property type="entry name" value="P-loop containing nucleoside triphosphate hydrolases"/>
    <property type="match status" value="1"/>
</dbReference>
<accession>A0A9Q1CPP5</accession>
<dbReference type="Gene3D" id="3.40.50.300">
    <property type="entry name" value="P-loop containing nucleotide triphosphate hydrolases"/>
    <property type="match status" value="1"/>
</dbReference>
<keyword evidence="1" id="KW-0472">Membrane</keyword>
<dbReference type="Proteomes" id="UP001152320">
    <property type="component" value="Chromosome 1"/>
</dbReference>
<protein>
    <submittedName>
        <fullName evidence="3">NLR family CARD domain-containing protein 4</fullName>
    </submittedName>
</protein>
<gene>
    <name evidence="3" type="ORF">HOLleu_00963</name>
</gene>
<feature type="transmembrane region" description="Helical" evidence="1">
    <location>
        <begin position="97"/>
        <end position="120"/>
    </location>
</feature>
<dbReference type="InterPro" id="IPR027417">
    <property type="entry name" value="P-loop_NTPase"/>
</dbReference>
<keyword evidence="1" id="KW-0812">Transmembrane</keyword>
<dbReference type="EMBL" id="JAIZAY010000001">
    <property type="protein sequence ID" value="KAJ8048593.1"/>
    <property type="molecule type" value="Genomic_DNA"/>
</dbReference>